<dbReference type="AlphaFoldDB" id="A0A0P0FVV0"/>
<reference evidence="1 2" key="1">
    <citation type="journal article" date="2015" name="Science">
        <title>Genetic determinants of in vivo fitness and diet responsiveness in multiple human gut Bacteroides.</title>
        <authorList>
            <person name="Wu M."/>
            <person name="McNulty N.P."/>
            <person name="Rodionov D.A."/>
            <person name="Khoroshkin M.S."/>
            <person name="Griffin N.W."/>
            <person name="Cheng J."/>
            <person name="Latreille P."/>
            <person name="Kerstetter R.A."/>
            <person name="Terrapon N."/>
            <person name="Henrissat B."/>
            <person name="Osterman A.L."/>
            <person name="Gordon J.I."/>
        </authorList>
    </citation>
    <scope>NUCLEOTIDE SEQUENCE [LARGE SCALE GENOMIC DNA]</scope>
    <source>
        <strain evidence="1 2">WH2</strain>
    </source>
</reference>
<accession>A0A0P0FVV0</accession>
<dbReference type="KEGG" id="bcel:BcellWH2_02217"/>
<name>A0A0P0FVV0_9BACE</name>
<evidence type="ECO:0000313" key="2">
    <source>
        <dbReference type="Proteomes" id="UP000061809"/>
    </source>
</evidence>
<sequence>MQLYQTLLRLINRKQSEKGQASLKLEIKIKKSQ</sequence>
<dbReference type="EMBL" id="CP012801">
    <property type="protein sequence ID" value="ALJ59458.1"/>
    <property type="molecule type" value="Genomic_DNA"/>
</dbReference>
<dbReference type="PATRIC" id="fig|246787.4.peg.2279"/>
<organism evidence="1 2">
    <name type="scientific">Bacteroides cellulosilyticus</name>
    <dbReference type="NCBI Taxonomy" id="246787"/>
    <lineage>
        <taxon>Bacteria</taxon>
        <taxon>Pseudomonadati</taxon>
        <taxon>Bacteroidota</taxon>
        <taxon>Bacteroidia</taxon>
        <taxon>Bacteroidales</taxon>
        <taxon>Bacteroidaceae</taxon>
        <taxon>Bacteroides</taxon>
    </lineage>
</organism>
<proteinExistence type="predicted"/>
<evidence type="ECO:0000313" key="1">
    <source>
        <dbReference type="EMBL" id="ALJ59458.1"/>
    </source>
</evidence>
<gene>
    <name evidence="1" type="ORF">BcellWH2_02217</name>
</gene>
<protein>
    <submittedName>
        <fullName evidence="1">Uncharacterized protein</fullName>
    </submittedName>
</protein>
<dbReference type="Proteomes" id="UP000061809">
    <property type="component" value="Chromosome"/>
</dbReference>